<dbReference type="AlphaFoldDB" id="A0A0F4GH40"/>
<keyword evidence="2" id="KW-1185">Reference proteome</keyword>
<proteinExistence type="predicted"/>
<gene>
    <name evidence="1" type="ORF">TI39_contig606g00017</name>
</gene>
<reference evidence="1 2" key="1">
    <citation type="submission" date="2015-03" db="EMBL/GenBank/DDBJ databases">
        <title>RNA-seq based gene annotation and comparative genomics of four Zymoseptoria species reveal species-specific pathogenicity related genes and transposable element activity.</title>
        <authorList>
            <person name="Grandaubert J."/>
            <person name="Bhattacharyya A."/>
            <person name="Stukenbrock E.H."/>
        </authorList>
    </citation>
    <scope>NUCLEOTIDE SEQUENCE [LARGE SCALE GENOMIC DNA]</scope>
    <source>
        <strain evidence="1 2">Zb18110</strain>
    </source>
</reference>
<accession>A0A0F4GH40</accession>
<dbReference type="OrthoDB" id="435402at2759"/>
<evidence type="ECO:0000313" key="1">
    <source>
        <dbReference type="EMBL" id="KJX96686.1"/>
    </source>
</evidence>
<dbReference type="EMBL" id="LAFY01000598">
    <property type="protein sequence ID" value="KJX96686.1"/>
    <property type="molecule type" value="Genomic_DNA"/>
</dbReference>
<dbReference type="Proteomes" id="UP000033647">
    <property type="component" value="Unassembled WGS sequence"/>
</dbReference>
<comment type="caution">
    <text evidence="1">The sequence shown here is derived from an EMBL/GenBank/DDBJ whole genome shotgun (WGS) entry which is preliminary data.</text>
</comment>
<evidence type="ECO:0000313" key="2">
    <source>
        <dbReference type="Proteomes" id="UP000033647"/>
    </source>
</evidence>
<organism evidence="1 2">
    <name type="scientific">Zymoseptoria brevis</name>
    <dbReference type="NCBI Taxonomy" id="1047168"/>
    <lineage>
        <taxon>Eukaryota</taxon>
        <taxon>Fungi</taxon>
        <taxon>Dikarya</taxon>
        <taxon>Ascomycota</taxon>
        <taxon>Pezizomycotina</taxon>
        <taxon>Dothideomycetes</taxon>
        <taxon>Dothideomycetidae</taxon>
        <taxon>Mycosphaerellales</taxon>
        <taxon>Mycosphaerellaceae</taxon>
        <taxon>Zymoseptoria</taxon>
    </lineage>
</organism>
<sequence>MSDKLIVNGKFIRRKDPLTVPLHVTPAIKDDRVKSKLVIDKPWLRHTAPVINTIHIRSQHRRLSLNFRYSRPVPLKPSLIPRQRRTCGPSSSRRERLWRGARSRWREALSRRFFCEKTLDKT</sequence>
<protein>
    <submittedName>
        <fullName evidence="1">Uncharacterized protein</fullName>
    </submittedName>
</protein>
<name>A0A0F4GH40_9PEZI</name>